<feature type="region of interest" description="Disordered" evidence="1">
    <location>
        <begin position="1"/>
        <end position="20"/>
    </location>
</feature>
<gene>
    <name evidence="3" type="ORF">NAV_LOCUS6402</name>
</gene>
<evidence type="ECO:0000256" key="1">
    <source>
        <dbReference type="SAM" id="MobiDB-lite"/>
    </source>
</evidence>
<dbReference type="Proteomes" id="UP000276991">
    <property type="component" value="Unassembled WGS sequence"/>
</dbReference>
<sequence>MNKRKKKRNRGQLPKTNMSEEITVTKRERTIALFDSGARLSCISKKLANRLKLVEIESERMTVARFGDRNPKSLNVAKVQLEIKTVEGDITVLVLAVINYPTSSLQIVTVNEQEIPHI</sequence>
<reference evidence="3 4" key="1">
    <citation type="submission" date="2018-08" db="EMBL/GenBank/DDBJ databases">
        <authorList>
            <person name="Laetsch R D."/>
            <person name="Stevens L."/>
            <person name="Kumar S."/>
            <person name="Blaxter L. M."/>
        </authorList>
    </citation>
    <scope>NUCLEOTIDE SEQUENCE [LARGE SCALE GENOMIC DNA]</scope>
</reference>
<dbReference type="AlphaFoldDB" id="A0A498SNS7"/>
<evidence type="ECO:0000259" key="2">
    <source>
        <dbReference type="Pfam" id="PF05585"/>
    </source>
</evidence>
<accession>A0A498SNS7</accession>
<dbReference type="InterPro" id="IPR021109">
    <property type="entry name" value="Peptidase_aspartic_dom_sf"/>
</dbReference>
<dbReference type="InterPro" id="IPR008737">
    <property type="entry name" value="DUF1758"/>
</dbReference>
<proteinExistence type="predicted"/>
<feature type="compositionally biased region" description="Basic residues" evidence="1">
    <location>
        <begin position="1"/>
        <end position="10"/>
    </location>
</feature>
<dbReference type="Pfam" id="PF05585">
    <property type="entry name" value="DUF1758"/>
    <property type="match status" value="1"/>
</dbReference>
<organism evidence="3 4">
    <name type="scientific">Acanthocheilonema viteae</name>
    <name type="common">Filarial nematode worm</name>
    <name type="synonym">Dipetalonema viteae</name>
    <dbReference type="NCBI Taxonomy" id="6277"/>
    <lineage>
        <taxon>Eukaryota</taxon>
        <taxon>Metazoa</taxon>
        <taxon>Ecdysozoa</taxon>
        <taxon>Nematoda</taxon>
        <taxon>Chromadorea</taxon>
        <taxon>Rhabditida</taxon>
        <taxon>Spirurina</taxon>
        <taxon>Spiruromorpha</taxon>
        <taxon>Filarioidea</taxon>
        <taxon>Onchocercidae</taxon>
        <taxon>Acanthocheilonema</taxon>
    </lineage>
</organism>
<dbReference type="OrthoDB" id="5869442at2759"/>
<keyword evidence="4" id="KW-1185">Reference proteome</keyword>
<dbReference type="Gene3D" id="2.40.70.10">
    <property type="entry name" value="Acid Proteases"/>
    <property type="match status" value="1"/>
</dbReference>
<dbReference type="EMBL" id="UPTC01001306">
    <property type="protein sequence ID" value="VBB31611.1"/>
    <property type="molecule type" value="Genomic_DNA"/>
</dbReference>
<name>A0A498SNS7_ACAVI</name>
<feature type="domain" description="DUF1758" evidence="2">
    <location>
        <begin position="25"/>
        <end position="111"/>
    </location>
</feature>
<protein>
    <recommendedName>
        <fullName evidence="2">DUF1758 domain-containing protein</fullName>
    </recommendedName>
</protein>
<evidence type="ECO:0000313" key="3">
    <source>
        <dbReference type="EMBL" id="VBB31611.1"/>
    </source>
</evidence>
<evidence type="ECO:0000313" key="4">
    <source>
        <dbReference type="Proteomes" id="UP000276991"/>
    </source>
</evidence>